<dbReference type="Pfam" id="PF00903">
    <property type="entry name" value="Glyoxalase"/>
    <property type="match status" value="1"/>
</dbReference>
<dbReference type="PANTHER" id="PTHR34109">
    <property type="entry name" value="BNAUNNG04460D PROTEIN-RELATED"/>
    <property type="match status" value="1"/>
</dbReference>
<evidence type="ECO:0000313" key="3">
    <source>
        <dbReference type="Proteomes" id="UP001596091"/>
    </source>
</evidence>
<dbReference type="InterPro" id="IPR004360">
    <property type="entry name" value="Glyas_Fos-R_dOase_dom"/>
</dbReference>
<comment type="caution">
    <text evidence="2">The sequence shown here is derived from an EMBL/GenBank/DDBJ whole genome shotgun (WGS) entry which is preliminary data.</text>
</comment>
<dbReference type="InterPro" id="IPR029068">
    <property type="entry name" value="Glyas_Bleomycin-R_OHBP_Dase"/>
</dbReference>
<dbReference type="SUPFAM" id="SSF54593">
    <property type="entry name" value="Glyoxalase/Bleomycin resistance protein/Dihydroxybiphenyl dioxygenase"/>
    <property type="match status" value="1"/>
</dbReference>
<dbReference type="Gene3D" id="3.30.720.110">
    <property type="match status" value="1"/>
</dbReference>
<dbReference type="PANTHER" id="PTHR34109:SF1">
    <property type="entry name" value="VOC DOMAIN-CONTAINING PROTEIN"/>
    <property type="match status" value="1"/>
</dbReference>
<dbReference type="Gene3D" id="3.30.720.120">
    <property type="match status" value="1"/>
</dbReference>
<dbReference type="RefSeq" id="WP_263341824.1">
    <property type="nucleotide sequence ID" value="NZ_JAGSYH010000008.1"/>
</dbReference>
<dbReference type="EMBL" id="JBHSPH010000020">
    <property type="protein sequence ID" value="MFC5865483.1"/>
    <property type="molecule type" value="Genomic_DNA"/>
</dbReference>
<keyword evidence="3" id="KW-1185">Reference proteome</keyword>
<proteinExistence type="predicted"/>
<feature type="domain" description="Glyoxalase/fosfomycin resistance/dioxygenase" evidence="1">
    <location>
        <begin position="22"/>
        <end position="126"/>
    </location>
</feature>
<sequence>MTVNRSVPTDTVLPHVVYRCVPDALCWLNRVFGFVEHYRYGEPGGLVSGAQVFAGSACIMISRAKGFETPAQVGFRTQMLTVFVEDVDTHYTHTREEGARIIEPLHETIYGERQYGVEDIDGHHWLFSQHSHDISPEQWGAVVRRAS</sequence>
<reference evidence="3" key="1">
    <citation type="journal article" date="2019" name="Int. J. Syst. Evol. Microbiol.">
        <title>The Global Catalogue of Microorganisms (GCM) 10K type strain sequencing project: providing services to taxonomists for standard genome sequencing and annotation.</title>
        <authorList>
            <consortium name="The Broad Institute Genomics Platform"/>
            <consortium name="The Broad Institute Genome Sequencing Center for Infectious Disease"/>
            <person name="Wu L."/>
            <person name="Ma J."/>
        </authorList>
    </citation>
    <scope>NUCLEOTIDE SEQUENCE [LARGE SCALE GENOMIC DNA]</scope>
    <source>
        <strain evidence="3">JCM 4087</strain>
    </source>
</reference>
<evidence type="ECO:0000259" key="1">
    <source>
        <dbReference type="Pfam" id="PF00903"/>
    </source>
</evidence>
<protein>
    <submittedName>
        <fullName evidence="2">VOC family protein</fullName>
    </submittedName>
</protein>
<gene>
    <name evidence="2" type="ORF">ACFPT7_24470</name>
</gene>
<organism evidence="2 3">
    <name type="scientific">Acidicapsa dinghuensis</name>
    <dbReference type="NCBI Taxonomy" id="2218256"/>
    <lineage>
        <taxon>Bacteria</taxon>
        <taxon>Pseudomonadati</taxon>
        <taxon>Acidobacteriota</taxon>
        <taxon>Terriglobia</taxon>
        <taxon>Terriglobales</taxon>
        <taxon>Acidobacteriaceae</taxon>
        <taxon>Acidicapsa</taxon>
    </lineage>
</organism>
<dbReference type="Proteomes" id="UP001596091">
    <property type="component" value="Unassembled WGS sequence"/>
</dbReference>
<evidence type="ECO:0000313" key="2">
    <source>
        <dbReference type="EMBL" id="MFC5865483.1"/>
    </source>
</evidence>
<name>A0ABW1ERE4_9BACT</name>
<accession>A0ABW1ERE4</accession>